<dbReference type="Gene3D" id="1.25.40.390">
    <property type="match status" value="1"/>
</dbReference>
<reference evidence="1 2" key="1">
    <citation type="submission" date="2016-11" db="EMBL/GenBank/DDBJ databases">
        <authorList>
            <person name="Jaros S."/>
            <person name="Januszkiewicz K."/>
            <person name="Wedrychowicz H."/>
        </authorList>
    </citation>
    <scope>NUCLEOTIDE SEQUENCE [LARGE SCALE GENOMIC DNA]</scope>
    <source>
        <strain evidence="1 2">DSM 24787</strain>
    </source>
</reference>
<organism evidence="1 2">
    <name type="scientific">Chitinophaga niabensis</name>
    <dbReference type="NCBI Taxonomy" id="536979"/>
    <lineage>
        <taxon>Bacteria</taxon>
        <taxon>Pseudomonadati</taxon>
        <taxon>Bacteroidota</taxon>
        <taxon>Chitinophagia</taxon>
        <taxon>Chitinophagales</taxon>
        <taxon>Chitinophagaceae</taxon>
        <taxon>Chitinophaga</taxon>
    </lineage>
</organism>
<dbReference type="OrthoDB" id="843771at2"/>
<accession>A0A1N6EWR1</accession>
<keyword evidence="2" id="KW-1185">Reference proteome</keyword>
<dbReference type="InterPro" id="IPR024302">
    <property type="entry name" value="SusD-like"/>
</dbReference>
<name>A0A1N6EWR1_9BACT</name>
<dbReference type="EMBL" id="FSRA01000001">
    <property type="protein sequence ID" value="SIN87373.1"/>
    <property type="molecule type" value="Genomic_DNA"/>
</dbReference>
<dbReference type="RefSeq" id="WP_074238978.1">
    <property type="nucleotide sequence ID" value="NZ_FSRA01000001.1"/>
</dbReference>
<dbReference type="SUPFAM" id="SSF48452">
    <property type="entry name" value="TPR-like"/>
    <property type="match status" value="1"/>
</dbReference>
<dbReference type="InterPro" id="IPR011990">
    <property type="entry name" value="TPR-like_helical_dom_sf"/>
</dbReference>
<proteinExistence type="predicted"/>
<dbReference type="Proteomes" id="UP000185003">
    <property type="component" value="Unassembled WGS sequence"/>
</dbReference>
<dbReference type="AlphaFoldDB" id="A0A1N6EWR1"/>
<protein>
    <submittedName>
        <fullName evidence="1">Susd and RagB outer membrane lipoprotein</fullName>
    </submittedName>
</protein>
<gene>
    <name evidence="1" type="ORF">SAMN04488055_1873</name>
</gene>
<dbReference type="STRING" id="536979.SAMN04488055_1873"/>
<evidence type="ECO:0000313" key="1">
    <source>
        <dbReference type="EMBL" id="SIN87373.1"/>
    </source>
</evidence>
<evidence type="ECO:0000313" key="2">
    <source>
        <dbReference type="Proteomes" id="UP000185003"/>
    </source>
</evidence>
<sequence length="524" mass="58668">MKKQLYIGILIIAAILPVSCTKNFDRFNTNPNELTDSLLKYDYKYVGAFIPGMLTSLYSTVDWQYQLQQNLNADLYSGFMGIPTPFNSGKNNSNYFMMDWNNWPFKVAFDNVMSGWKLVKDRGEKTRPDLYAVATIIKVASMHRVTDVFGPIPYSKFGSGGFSTPYDSQESIYKAFFAELDQSIQSLTTFDKTNPAGKAQLKPFDLLFGGEYGDWIRFANSLKLRLAMRISFVNETLAKQQAEAAVNNEYGVITDNKKSAMVRSGSGVTVSNSLYVISQEYNDIRMGASMESFLKGYNDPRLSAYFRASGMPGGGFRGIRNGIDIKAKPDYEKFSSLNIERSTPIRVLAASETYFLRAEGAVRGWNMKGDAKALYEEGIRTSFAQYDLGDAGNYLNDAASKPAAYTDPVNALNNVAANAPYLSTITIRWQDADNFETKLERIITQKWISLYPDGEEAWAEFRRTGYPKLFPVVVNYSGGSIPGFINRLPFPPDEYKNNKDEVTKAAALLNGADNGGTRLWWGRP</sequence>
<dbReference type="Pfam" id="PF12741">
    <property type="entry name" value="SusD-like"/>
    <property type="match status" value="1"/>
</dbReference>
<keyword evidence="1" id="KW-0449">Lipoprotein</keyword>